<keyword evidence="1" id="KW-0539">Nucleus</keyword>
<keyword evidence="4" id="KW-1185">Reference proteome</keyword>
<feature type="compositionally biased region" description="Basic and acidic residues" evidence="2">
    <location>
        <begin position="72"/>
        <end position="89"/>
    </location>
</feature>
<protein>
    <submittedName>
        <fullName evidence="3">Uncharacterized protein</fullName>
    </submittedName>
</protein>
<accession>A0AAN6XXA7</accession>
<feature type="compositionally biased region" description="Basic and acidic residues" evidence="2">
    <location>
        <begin position="109"/>
        <end position="122"/>
    </location>
</feature>
<reference evidence="3" key="2">
    <citation type="submission" date="2023-05" db="EMBL/GenBank/DDBJ databases">
        <authorList>
            <consortium name="Lawrence Berkeley National Laboratory"/>
            <person name="Steindorff A."/>
            <person name="Hensen N."/>
            <person name="Bonometti L."/>
            <person name="Westerberg I."/>
            <person name="Brannstrom I.O."/>
            <person name="Guillou S."/>
            <person name="Cros-Aarteil S."/>
            <person name="Calhoun S."/>
            <person name="Haridas S."/>
            <person name="Kuo A."/>
            <person name="Mondo S."/>
            <person name="Pangilinan J."/>
            <person name="Riley R."/>
            <person name="Labutti K."/>
            <person name="Andreopoulos B."/>
            <person name="Lipzen A."/>
            <person name="Chen C."/>
            <person name="Yanf M."/>
            <person name="Daum C."/>
            <person name="Ng V."/>
            <person name="Clum A."/>
            <person name="Ohm R."/>
            <person name="Martin F."/>
            <person name="Silar P."/>
            <person name="Natvig D."/>
            <person name="Lalanne C."/>
            <person name="Gautier V."/>
            <person name="Ament-Velasquez S.L."/>
            <person name="Kruys A."/>
            <person name="Hutchinson M.I."/>
            <person name="Powell A.J."/>
            <person name="Barry K."/>
            <person name="Miller A.N."/>
            <person name="Grigoriev I.V."/>
            <person name="Debuchy R."/>
            <person name="Gladieux P."/>
            <person name="Thoren M.H."/>
            <person name="Johannesson H."/>
        </authorList>
    </citation>
    <scope>NUCLEOTIDE SEQUENCE</scope>
    <source>
        <strain evidence="3">PSN293</strain>
    </source>
</reference>
<comment type="caution">
    <text evidence="3">The sequence shown here is derived from an EMBL/GenBank/DDBJ whole genome shotgun (WGS) entry which is preliminary data.</text>
</comment>
<evidence type="ECO:0000313" key="4">
    <source>
        <dbReference type="Proteomes" id="UP001301769"/>
    </source>
</evidence>
<evidence type="ECO:0000256" key="2">
    <source>
        <dbReference type="SAM" id="MobiDB-lite"/>
    </source>
</evidence>
<evidence type="ECO:0000313" key="3">
    <source>
        <dbReference type="EMBL" id="KAK4207391.1"/>
    </source>
</evidence>
<dbReference type="GO" id="GO:0045944">
    <property type="term" value="P:positive regulation of transcription by RNA polymerase II"/>
    <property type="evidence" value="ECO:0007669"/>
    <property type="project" value="TreeGrafter"/>
</dbReference>
<name>A0AAN6XXA7_9PEZI</name>
<dbReference type="AlphaFoldDB" id="A0AAN6XXA7"/>
<dbReference type="GO" id="GO:0003700">
    <property type="term" value="F:DNA-binding transcription factor activity"/>
    <property type="evidence" value="ECO:0007669"/>
    <property type="project" value="TreeGrafter"/>
</dbReference>
<sequence>MGQDPKTNQVVFIHETNLANEGDGLSPDSGPEDYLEVDASGSPDTITDGPSRRSSLQSPIKSCSMTPVSPRFPRDILTPKRYSPHDESLRSPNSYPTLDQHQLRQQKGSSEDEGRNTVKEKSASPSDRFIRQPIYIDHTILPFTEAQRARLMRHYVQKLAIWLDLCDPGQSFQTVVPIRAGRCPILLNSIMALAGRHLAHVDKAFPSNAYVNYSQECVRQLNVWAGDGLLSEDVFAALIIMRVMAELEAKDNGGNLDGNFLLGLQLCVQHQKTMLRQKSLGAAAFWVGLRQEIYNAVATQSQVKMLQMDVLPDIIDREVSAADDYVWANRAVVHCAEVLNYCFGPNTEKRRERWEELMAWNRSWSVGTADMYVPIYRETNEALFPEIWYNQSCHVIGAQHHLLAELFLTYYHPDLPFIGPAAEHAKERIKPKGQSLVREICGIGLGNSWTPPSMFTACMAIHVFGHLFTDRRDQEQMMDILRRTEHEHGRPTAKVQAEMVHYVWHWKPVPDYIIKQEHLNPETLIWANQQLR</sequence>
<dbReference type="Proteomes" id="UP001301769">
    <property type="component" value="Unassembled WGS sequence"/>
</dbReference>
<dbReference type="GO" id="GO:0000976">
    <property type="term" value="F:transcription cis-regulatory region binding"/>
    <property type="evidence" value="ECO:0007669"/>
    <property type="project" value="TreeGrafter"/>
</dbReference>
<dbReference type="PANTHER" id="PTHR37534">
    <property type="entry name" value="TRANSCRIPTIONAL ACTIVATOR PROTEIN UGA3"/>
    <property type="match status" value="1"/>
</dbReference>
<feature type="region of interest" description="Disordered" evidence="2">
    <location>
        <begin position="15"/>
        <end position="125"/>
    </location>
</feature>
<feature type="compositionally biased region" description="Polar residues" evidence="2">
    <location>
        <begin position="52"/>
        <end position="67"/>
    </location>
</feature>
<feature type="compositionally biased region" description="Polar residues" evidence="2">
    <location>
        <begin position="90"/>
        <end position="108"/>
    </location>
</feature>
<reference evidence="3" key="1">
    <citation type="journal article" date="2023" name="Mol. Phylogenet. Evol.">
        <title>Genome-scale phylogeny and comparative genomics of the fungal order Sordariales.</title>
        <authorList>
            <person name="Hensen N."/>
            <person name="Bonometti L."/>
            <person name="Westerberg I."/>
            <person name="Brannstrom I.O."/>
            <person name="Guillou S."/>
            <person name="Cros-Aarteil S."/>
            <person name="Calhoun S."/>
            <person name="Haridas S."/>
            <person name="Kuo A."/>
            <person name="Mondo S."/>
            <person name="Pangilinan J."/>
            <person name="Riley R."/>
            <person name="LaButti K."/>
            <person name="Andreopoulos B."/>
            <person name="Lipzen A."/>
            <person name="Chen C."/>
            <person name="Yan M."/>
            <person name="Daum C."/>
            <person name="Ng V."/>
            <person name="Clum A."/>
            <person name="Steindorff A."/>
            <person name="Ohm R.A."/>
            <person name="Martin F."/>
            <person name="Silar P."/>
            <person name="Natvig D.O."/>
            <person name="Lalanne C."/>
            <person name="Gautier V."/>
            <person name="Ament-Velasquez S.L."/>
            <person name="Kruys A."/>
            <person name="Hutchinson M.I."/>
            <person name="Powell A.J."/>
            <person name="Barry K."/>
            <person name="Miller A.N."/>
            <person name="Grigoriev I.V."/>
            <person name="Debuchy R."/>
            <person name="Gladieux P."/>
            <person name="Hiltunen Thoren M."/>
            <person name="Johannesson H."/>
        </authorList>
    </citation>
    <scope>NUCLEOTIDE SEQUENCE</scope>
    <source>
        <strain evidence="3">PSN293</strain>
    </source>
</reference>
<dbReference type="EMBL" id="MU858298">
    <property type="protein sequence ID" value="KAK4207391.1"/>
    <property type="molecule type" value="Genomic_DNA"/>
</dbReference>
<evidence type="ECO:0000256" key="1">
    <source>
        <dbReference type="ARBA" id="ARBA00023242"/>
    </source>
</evidence>
<dbReference type="GO" id="GO:0005634">
    <property type="term" value="C:nucleus"/>
    <property type="evidence" value="ECO:0007669"/>
    <property type="project" value="TreeGrafter"/>
</dbReference>
<dbReference type="PANTHER" id="PTHR37534:SF2">
    <property type="entry name" value="N-ACETYLTRANSFERASE DOMAIN-CONTAINING PROTEIN"/>
    <property type="match status" value="1"/>
</dbReference>
<gene>
    <name evidence="3" type="ORF">QBC37DRAFT_455751</name>
</gene>
<proteinExistence type="predicted"/>
<organism evidence="3 4">
    <name type="scientific">Rhypophila decipiens</name>
    <dbReference type="NCBI Taxonomy" id="261697"/>
    <lineage>
        <taxon>Eukaryota</taxon>
        <taxon>Fungi</taxon>
        <taxon>Dikarya</taxon>
        <taxon>Ascomycota</taxon>
        <taxon>Pezizomycotina</taxon>
        <taxon>Sordariomycetes</taxon>
        <taxon>Sordariomycetidae</taxon>
        <taxon>Sordariales</taxon>
        <taxon>Naviculisporaceae</taxon>
        <taxon>Rhypophila</taxon>
    </lineage>
</organism>